<evidence type="ECO:0000259" key="10">
    <source>
        <dbReference type="PROSITE" id="PS51898"/>
    </source>
</evidence>
<evidence type="ECO:0000256" key="6">
    <source>
        <dbReference type="ARBA" id="ARBA00023125"/>
    </source>
</evidence>
<evidence type="ECO:0000313" key="13">
    <source>
        <dbReference type="Proteomes" id="UP000197768"/>
    </source>
</evidence>
<dbReference type="Gene3D" id="1.10.150.130">
    <property type="match status" value="1"/>
</dbReference>
<evidence type="ECO:0000256" key="1">
    <source>
        <dbReference type="ARBA" id="ARBA00004496"/>
    </source>
</evidence>
<dbReference type="InterPro" id="IPR013762">
    <property type="entry name" value="Integrase-like_cat_sf"/>
</dbReference>
<keyword evidence="3" id="KW-0132">Cell division</keyword>
<dbReference type="RefSeq" id="WP_088393955.1">
    <property type="nucleotide sequence ID" value="NZ_MTCZ01000134.1"/>
</dbReference>
<organism evidence="12 13">
    <name type="scientific">Flavobacterium davisii</name>
    <dbReference type="NCBI Taxonomy" id="2906077"/>
    <lineage>
        <taxon>Bacteria</taxon>
        <taxon>Pseudomonadati</taxon>
        <taxon>Bacteroidota</taxon>
        <taxon>Flavobacteriia</taxon>
        <taxon>Flavobacteriales</taxon>
        <taxon>Flavobacteriaceae</taxon>
        <taxon>Flavobacterium</taxon>
    </lineage>
</organism>
<feature type="domain" description="Core-binding (CB)" evidence="11">
    <location>
        <begin position="1"/>
        <end position="89"/>
    </location>
</feature>
<dbReference type="GO" id="GO:0003677">
    <property type="term" value="F:DNA binding"/>
    <property type="evidence" value="ECO:0007669"/>
    <property type="project" value="UniProtKB-UniRule"/>
</dbReference>
<dbReference type="SUPFAM" id="SSF56349">
    <property type="entry name" value="DNA breaking-rejoining enzymes"/>
    <property type="match status" value="1"/>
</dbReference>
<dbReference type="GO" id="GO:0006310">
    <property type="term" value="P:DNA recombination"/>
    <property type="evidence" value="ECO:0007669"/>
    <property type="project" value="UniProtKB-KW"/>
</dbReference>
<dbReference type="PROSITE" id="PS51900">
    <property type="entry name" value="CB"/>
    <property type="match status" value="1"/>
</dbReference>
<accession>A0A2D0AID1</accession>
<feature type="domain" description="Tyr recombinase" evidence="10">
    <location>
        <begin position="112"/>
        <end position="288"/>
    </location>
</feature>
<gene>
    <name evidence="12" type="ORF">BWK59_11285</name>
</gene>
<dbReference type="InterPro" id="IPR050090">
    <property type="entry name" value="Tyrosine_recombinase_XerCD"/>
</dbReference>
<dbReference type="InterPro" id="IPR002104">
    <property type="entry name" value="Integrase_catalytic"/>
</dbReference>
<evidence type="ECO:0000259" key="11">
    <source>
        <dbReference type="PROSITE" id="PS51900"/>
    </source>
</evidence>
<dbReference type="GO" id="GO:0051301">
    <property type="term" value="P:cell division"/>
    <property type="evidence" value="ECO:0007669"/>
    <property type="project" value="UniProtKB-KW"/>
</dbReference>
<evidence type="ECO:0000256" key="2">
    <source>
        <dbReference type="ARBA" id="ARBA00022490"/>
    </source>
</evidence>
<evidence type="ECO:0000313" key="12">
    <source>
        <dbReference type="EMBL" id="OWP83287.1"/>
    </source>
</evidence>
<dbReference type="PANTHER" id="PTHR30349">
    <property type="entry name" value="PHAGE INTEGRASE-RELATED"/>
    <property type="match status" value="1"/>
</dbReference>
<keyword evidence="5" id="KW-0229">DNA integration</keyword>
<dbReference type="EMBL" id="MTCZ01000134">
    <property type="protein sequence ID" value="OWP83287.1"/>
    <property type="molecule type" value="Genomic_DNA"/>
</dbReference>
<dbReference type="GO" id="GO:0007059">
    <property type="term" value="P:chromosome segregation"/>
    <property type="evidence" value="ECO:0007669"/>
    <property type="project" value="UniProtKB-KW"/>
</dbReference>
<dbReference type="Pfam" id="PF00589">
    <property type="entry name" value="Phage_integrase"/>
    <property type="match status" value="1"/>
</dbReference>
<dbReference type="AlphaFoldDB" id="A0A2D0AID1"/>
<keyword evidence="6 9" id="KW-0238">DNA-binding</keyword>
<dbReference type="PROSITE" id="PS51898">
    <property type="entry name" value="TYR_RECOMBINASE"/>
    <property type="match status" value="1"/>
</dbReference>
<dbReference type="InterPro" id="IPR025269">
    <property type="entry name" value="SAM-like_dom"/>
</dbReference>
<dbReference type="Proteomes" id="UP000197768">
    <property type="component" value="Unassembled WGS sequence"/>
</dbReference>
<reference evidence="12 13" key="1">
    <citation type="journal article" date="2017" name="Infect. Genet. Evol.">
        <title>Comparative genome analysis of fish pathogen Flavobacterium columnare reveals extensive sequence diversity within the species.</title>
        <authorList>
            <person name="Kayansamruaj P."/>
            <person name="Dong H.T."/>
            <person name="Hirono I."/>
            <person name="Kondo H."/>
            <person name="Senapin S."/>
            <person name="Rodkhum C."/>
        </authorList>
    </citation>
    <scope>NUCLEOTIDE SEQUENCE [LARGE SCALE GENOMIC DNA]</scope>
    <source>
        <strain evidence="12 13">1215</strain>
    </source>
</reference>
<dbReference type="GO" id="GO:0015074">
    <property type="term" value="P:DNA integration"/>
    <property type="evidence" value="ECO:0007669"/>
    <property type="project" value="UniProtKB-KW"/>
</dbReference>
<keyword evidence="7" id="KW-0233">DNA recombination</keyword>
<dbReference type="InterPro" id="IPR010998">
    <property type="entry name" value="Integrase_recombinase_N"/>
</dbReference>
<protein>
    <recommendedName>
        <fullName evidence="14">Integrase</fullName>
    </recommendedName>
</protein>
<evidence type="ECO:0000256" key="3">
    <source>
        <dbReference type="ARBA" id="ARBA00022618"/>
    </source>
</evidence>
<sequence>MTNETLKNYLNYLIIKGYNEETSHTRTGQVKEFLEFIKLSFEQINEEHINQYYYYLKQRPNKKYKEKTISLNTVIHHIRAIELYFEMLHDTGKLKEPLQINISYPRNYQSDFKREFLSQQEIEKLYKVANPLETIIIHLAYGCGLRVAELVAVAKQDIYTKENILIVPKGKFNKRRIIPLTEKVTQDLQEYLQSIEGKQNTFILNSKGRKMQEWTYNKILKQLLKKIKIKQDRINKLSIHSLRHSIATHLLQNGMELEKVRDFLGHNQLETTQVYTHVSADQLKNVVREH</sequence>
<dbReference type="InterPro" id="IPR044068">
    <property type="entry name" value="CB"/>
</dbReference>
<comment type="caution">
    <text evidence="12">The sequence shown here is derived from an EMBL/GenBank/DDBJ whole genome shotgun (WGS) entry which is preliminary data.</text>
</comment>
<dbReference type="Pfam" id="PF13102">
    <property type="entry name" value="Phage_int_SAM_5"/>
    <property type="match status" value="1"/>
</dbReference>
<name>A0A2D0AID1_9FLAO</name>
<dbReference type="Gene3D" id="1.10.443.10">
    <property type="entry name" value="Intergrase catalytic core"/>
    <property type="match status" value="1"/>
</dbReference>
<dbReference type="InterPro" id="IPR011010">
    <property type="entry name" value="DNA_brk_join_enz"/>
</dbReference>
<evidence type="ECO:0000256" key="4">
    <source>
        <dbReference type="ARBA" id="ARBA00022829"/>
    </source>
</evidence>
<dbReference type="PANTHER" id="PTHR30349:SF77">
    <property type="entry name" value="TYROSINE RECOMBINASE XERC"/>
    <property type="match status" value="1"/>
</dbReference>
<keyword evidence="4" id="KW-0159">Chromosome partition</keyword>
<evidence type="ECO:0008006" key="14">
    <source>
        <dbReference type="Google" id="ProtNLM"/>
    </source>
</evidence>
<dbReference type="GO" id="GO:0005737">
    <property type="term" value="C:cytoplasm"/>
    <property type="evidence" value="ECO:0007669"/>
    <property type="project" value="UniProtKB-SubCell"/>
</dbReference>
<keyword evidence="8" id="KW-0131">Cell cycle</keyword>
<evidence type="ECO:0000256" key="9">
    <source>
        <dbReference type="PROSITE-ProRule" id="PRU01248"/>
    </source>
</evidence>
<comment type="subcellular location">
    <subcellularLocation>
        <location evidence="1">Cytoplasm</location>
    </subcellularLocation>
</comment>
<proteinExistence type="predicted"/>
<evidence type="ECO:0000256" key="7">
    <source>
        <dbReference type="ARBA" id="ARBA00023172"/>
    </source>
</evidence>
<keyword evidence="2" id="KW-0963">Cytoplasm</keyword>
<evidence type="ECO:0000256" key="5">
    <source>
        <dbReference type="ARBA" id="ARBA00022908"/>
    </source>
</evidence>
<evidence type="ECO:0000256" key="8">
    <source>
        <dbReference type="ARBA" id="ARBA00023306"/>
    </source>
</evidence>